<keyword evidence="1" id="KW-0732">Signal</keyword>
<protein>
    <submittedName>
        <fullName evidence="2">Putative secreted peptide</fullName>
    </submittedName>
</protein>
<feature type="signal peptide" evidence="1">
    <location>
        <begin position="1"/>
        <end position="27"/>
    </location>
</feature>
<dbReference type="EMBL" id="GGFM01009912">
    <property type="protein sequence ID" value="MBW30663.1"/>
    <property type="molecule type" value="Transcribed_RNA"/>
</dbReference>
<evidence type="ECO:0000313" key="2">
    <source>
        <dbReference type="EMBL" id="MBW30663.1"/>
    </source>
</evidence>
<dbReference type="AlphaFoldDB" id="A0A2M3ZQ92"/>
<proteinExistence type="predicted"/>
<sequence>MRFLFSIRLLFSIRSFLLLVLNHPSAPLSHCFCCCSVVVVVERLTVCSLRVYHSRCARAGRCSAYGFCRASSGTEQTTTLANTHITLCIVQAGSDTV</sequence>
<organism evidence="2">
    <name type="scientific">Anopheles braziliensis</name>
    <dbReference type="NCBI Taxonomy" id="58242"/>
    <lineage>
        <taxon>Eukaryota</taxon>
        <taxon>Metazoa</taxon>
        <taxon>Ecdysozoa</taxon>
        <taxon>Arthropoda</taxon>
        <taxon>Hexapoda</taxon>
        <taxon>Insecta</taxon>
        <taxon>Pterygota</taxon>
        <taxon>Neoptera</taxon>
        <taxon>Endopterygota</taxon>
        <taxon>Diptera</taxon>
        <taxon>Nematocera</taxon>
        <taxon>Culicoidea</taxon>
        <taxon>Culicidae</taxon>
        <taxon>Anophelinae</taxon>
        <taxon>Anopheles</taxon>
    </lineage>
</organism>
<name>A0A2M3ZQ92_9DIPT</name>
<evidence type="ECO:0000256" key="1">
    <source>
        <dbReference type="SAM" id="SignalP"/>
    </source>
</evidence>
<feature type="chain" id="PRO_5014733808" evidence="1">
    <location>
        <begin position="28"/>
        <end position="97"/>
    </location>
</feature>
<accession>A0A2M3ZQ92</accession>
<reference evidence="2" key="1">
    <citation type="submission" date="2018-01" db="EMBL/GenBank/DDBJ databases">
        <title>An insight into the sialome of Amazonian anophelines.</title>
        <authorList>
            <person name="Ribeiro J.M."/>
            <person name="Scarpassa V."/>
            <person name="Calvo E."/>
        </authorList>
    </citation>
    <scope>NUCLEOTIDE SEQUENCE</scope>
    <source>
        <tissue evidence="2">Salivary glands</tissue>
    </source>
</reference>